<dbReference type="EMBL" id="JX491653">
    <property type="protein sequence ID" value="AFV50390.1"/>
    <property type="molecule type" value="Genomic_DNA"/>
</dbReference>
<evidence type="ECO:0000313" key="2">
    <source>
        <dbReference type="Proteomes" id="UP000232493"/>
    </source>
</evidence>
<protein>
    <submittedName>
        <fullName evidence="1">Uncharacterized protein</fullName>
    </submittedName>
</protein>
<reference evidence="1 2" key="1">
    <citation type="journal article" date="2012" name="J. Virol.">
        <title>Genomic Sequence of Heliothis virescens Ascovirus 3g Isolated from Spodoptera exigua.</title>
        <authorList>
            <person name="Huang G.H."/>
            <person name="Wang Y.S."/>
            <person name="Wang X."/>
            <person name="Garretson T.A."/>
            <person name="Dai L.Y."/>
            <person name="Zhang C.X."/>
            <person name="Cheng X.W."/>
        </authorList>
    </citation>
    <scope>NUCLEOTIDE SEQUENCE [LARGE SCALE GENOMIC DNA]</scope>
    <source>
        <strain evidence="1">5a</strain>
    </source>
</reference>
<organism evidence="1 2">
    <name type="scientific">Heliothis virescens ascovirus 3g</name>
    <dbReference type="NCBI Taxonomy" id="1246651"/>
    <lineage>
        <taxon>Viruses</taxon>
        <taxon>Varidnaviria</taxon>
        <taxon>Bamfordvirae</taxon>
        <taxon>Nucleocytoviricota</taxon>
        <taxon>Megaviricetes</taxon>
        <taxon>Pimascovirales</taxon>
        <taxon>Pimascovirales incertae sedis</taxon>
        <taxon>Ascoviridae</taxon>
        <taxon>Ascovirus</taxon>
        <taxon>Ascovirus hvav3a</taxon>
    </lineage>
</organism>
<sequence length="117" mass="13542">MFSCDDFRVVVDIDIKRGVTVVGTLNTDIVSRDDKTDTVALKLPVCSNVMHFVNEHLNMITKVLCHKYPREIVMDFLPNDYDGDDDDFDSLVECYKIFVHSLQEYRGRAERFGKSFI</sequence>
<dbReference type="KEGG" id="vg:41900931"/>
<dbReference type="Proteomes" id="UP000232493">
    <property type="component" value="Segment"/>
</dbReference>
<name>K4NYB1_9VIRU</name>
<accession>K4NYB1</accession>
<evidence type="ECO:0000313" key="1">
    <source>
        <dbReference type="EMBL" id="AFV50390.1"/>
    </source>
</evidence>
<dbReference type="RefSeq" id="YP_009702131.1">
    <property type="nucleotide sequence ID" value="NC_044939.1"/>
</dbReference>
<dbReference type="GeneID" id="41900931"/>
<proteinExistence type="predicted"/>